<dbReference type="Pfam" id="PF07479">
    <property type="entry name" value="NAD_Gly3P_dh_C"/>
    <property type="match status" value="1"/>
</dbReference>
<dbReference type="PANTHER" id="PTHR11728:SF1">
    <property type="entry name" value="GLYCEROL-3-PHOSPHATE DEHYDROGENASE [NAD(+)] 2, CHLOROPLASTIC"/>
    <property type="match status" value="1"/>
</dbReference>
<evidence type="ECO:0000256" key="3">
    <source>
        <dbReference type="ARBA" id="ARBA00023027"/>
    </source>
</evidence>
<evidence type="ECO:0000259" key="5">
    <source>
        <dbReference type="Pfam" id="PF07479"/>
    </source>
</evidence>
<name>A0A381ZA35_9ZZZZ</name>
<dbReference type="InterPro" id="IPR008927">
    <property type="entry name" value="6-PGluconate_DH-like_C_sf"/>
</dbReference>
<dbReference type="GO" id="GO:0051287">
    <property type="term" value="F:NAD binding"/>
    <property type="evidence" value="ECO:0007669"/>
    <property type="project" value="InterPro"/>
</dbReference>
<dbReference type="InterPro" id="IPR006109">
    <property type="entry name" value="G3P_DH_NAD-dep_C"/>
</dbReference>
<feature type="domain" description="Glycerol-3-phosphate dehydrogenase NAD-dependent N-terminal" evidence="4">
    <location>
        <begin position="3"/>
        <end position="160"/>
    </location>
</feature>
<keyword evidence="3" id="KW-0520">NAD</keyword>
<feature type="non-terminal residue" evidence="6">
    <location>
        <position position="301"/>
    </location>
</feature>
<sequence>MEQIAVIGTTTWGTTLAIHIAHKGIPVSLLTRTKEETSDLIRANENTRFLPGIPFPKSLEITNSQVQALENATILVIAVPSQSFRINLLQIKKHLNDSSIILSATKGLERVSALRMSQIIEESLSPSISEATCVLSGPNLAKEVSFGKPSLSVVASKSTKSAQRIQHILTSNTFRIYTSSDLIGVEIGGALKNIIALGSGICDGFDFGENAKSAFITRGLAEITRLGVAAGANPRTFAGLAGLGDLIATATSELSRNRYVGQQLARGIKLSDILTGMDNVAEGVHTTTAALTLAKELGVDM</sequence>
<dbReference type="NCBIfam" id="NF000940">
    <property type="entry name" value="PRK00094.1-2"/>
    <property type="match status" value="1"/>
</dbReference>
<dbReference type="InterPro" id="IPR006168">
    <property type="entry name" value="G3P_DH_NAD-dep"/>
</dbReference>
<dbReference type="PROSITE" id="PS00957">
    <property type="entry name" value="NAD_G3PDH"/>
    <property type="match status" value="1"/>
</dbReference>
<proteinExistence type="inferred from homology"/>
<dbReference type="InterPro" id="IPR036291">
    <property type="entry name" value="NAD(P)-bd_dom_sf"/>
</dbReference>
<dbReference type="PANTHER" id="PTHR11728">
    <property type="entry name" value="GLYCEROL-3-PHOSPHATE DEHYDROGENASE"/>
    <property type="match status" value="1"/>
</dbReference>
<evidence type="ECO:0000313" key="6">
    <source>
        <dbReference type="EMBL" id="SVA85994.1"/>
    </source>
</evidence>
<organism evidence="6">
    <name type="scientific">marine metagenome</name>
    <dbReference type="NCBI Taxonomy" id="408172"/>
    <lineage>
        <taxon>unclassified sequences</taxon>
        <taxon>metagenomes</taxon>
        <taxon>ecological metagenomes</taxon>
    </lineage>
</organism>
<evidence type="ECO:0000256" key="1">
    <source>
        <dbReference type="ARBA" id="ARBA00011009"/>
    </source>
</evidence>
<evidence type="ECO:0000259" key="4">
    <source>
        <dbReference type="Pfam" id="PF01210"/>
    </source>
</evidence>
<dbReference type="GO" id="GO:0005829">
    <property type="term" value="C:cytosol"/>
    <property type="evidence" value="ECO:0007669"/>
    <property type="project" value="TreeGrafter"/>
</dbReference>
<evidence type="ECO:0000256" key="2">
    <source>
        <dbReference type="ARBA" id="ARBA00023002"/>
    </source>
</evidence>
<dbReference type="GO" id="GO:0046168">
    <property type="term" value="P:glycerol-3-phosphate catabolic process"/>
    <property type="evidence" value="ECO:0007669"/>
    <property type="project" value="InterPro"/>
</dbReference>
<dbReference type="GO" id="GO:0005975">
    <property type="term" value="P:carbohydrate metabolic process"/>
    <property type="evidence" value="ECO:0007669"/>
    <property type="project" value="InterPro"/>
</dbReference>
<evidence type="ECO:0008006" key="7">
    <source>
        <dbReference type="Google" id="ProtNLM"/>
    </source>
</evidence>
<dbReference type="SUPFAM" id="SSF48179">
    <property type="entry name" value="6-phosphogluconate dehydrogenase C-terminal domain-like"/>
    <property type="match status" value="1"/>
</dbReference>
<protein>
    <recommendedName>
        <fullName evidence="7">Glycerol-3-phosphate dehydrogenase (NAD(P)(+))</fullName>
    </recommendedName>
</protein>
<dbReference type="Gene3D" id="3.40.50.720">
    <property type="entry name" value="NAD(P)-binding Rossmann-like Domain"/>
    <property type="match status" value="1"/>
</dbReference>
<dbReference type="EMBL" id="UINC01020487">
    <property type="protein sequence ID" value="SVA85994.1"/>
    <property type="molecule type" value="Genomic_DNA"/>
</dbReference>
<accession>A0A381ZA35</accession>
<gene>
    <name evidence="6" type="ORF">METZ01_LOCUS138848</name>
</gene>
<dbReference type="PIRSF" id="PIRSF000114">
    <property type="entry name" value="Glycerol-3-P_dh"/>
    <property type="match status" value="1"/>
</dbReference>
<dbReference type="PRINTS" id="PR00077">
    <property type="entry name" value="GPDHDRGNASE"/>
</dbReference>
<dbReference type="AlphaFoldDB" id="A0A381ZA35"/>
<comment type="similarity">
    <text evidence="1">Belongs to the NAD-dependent glycerol-3-phosphate dehydrogenase family.</text>
</comment>
<keyword evidence="2" id="KW-0560">Oxidoreductase</keyword>
<dbReference type="GO" id="GO:0047952">
    <property type="term" value="F:glycerol-3-phosphate dehydrogenase [NAD(P)+] activity"/>
    <property type="evidence" value="ECO:0007669"/>
    <property type="project" value="TreeGrafter"/>
</dbReference>
<dbReference type="SUPFAM" id="SSF51735">
    <property type="entry name" value="NAD(P)-binding Rossmann-fold domains"/>
    <property type="match status" value="1"/>
</dbReference>
<reference evidence="6" key="1">
    <citation type="submission" date="2018-05" db="EMBL/GenBank/DDBJ databases">
        <authorList>
            <person name="Lanie J.A."/>
            <person name="Ng W.-L."/>
            <person name="Kazmierczak K.M."/>
            <person name="Andrzejewski T.M."/>
            <person name="Davidsen T.M."/>
            <person name="Wayne K.J."/>
            <person name="Tettelin H."/>
            <person name="Glass J.I."/>
            <person name="Rusch D."/>
            <person name="Podicherti R."/>
            <person name="Tsui H.-C.T."/>
            <person name="Winkler M.E."/>
        </authorList>
    </citation>
    <scope>NUCLEOTIDE SEQUENCE</scope>
</reference>
<dbReference type="NCBIfam" id="NF000942">
    <property type="entry name" value="PRK00094.1-4"/>
    <property type="match status" value="1"/>
</dbReference>
<dbReference type="Gene3D" id="1.10.1040.10">
    <property type="entry name" value="N-(1-d-carboxylethyl)-l-norvaline Dehydrogenase, domain 2"/>
    <property type="match status" value="1"/>
</dbReference>
<dbReference type="HAMAP" id="MF_00394">
    <property type="entry name" value="NAD_Glyc3P_dehydrog"/>
    <property type="match status" value="1"/>
</dbReference>
<dbReference type="InterPro" id="IPR011128">
    <property type="entry name" value="G3P_DH_NAD-dep_N"/>
</dbReference>
<feature type="domain" description="Glycerol-3-phosphate dehydrogenase NAD-dependent C-terminal" evidence="5">
    <location>
        <begin position="181"/>
        <end position="301"/>
    </location>
</feature>
<dbReference type="FunFam" id="3.40.50.720:FF:000019">
    <property type="entry name" value="Glycerol-3-phosphate dehydrogenase [NAD(P)+]"/>
    <property type="match status" value="1"/>
</dbReference>
<dbReference type="Pfam" id="PF01210">
    <property type="entry name" value="NAD_Gly3P_dh_N"/>
    <property type="match status" value="1"/>
</dbReference>
<dbReference type="InterPro" id="IPR013328">
    <property type="entry name" value="6PGD_dom2"/>
</dbReference>